<dbReference type="PROSITE" id="PS01031">
    <property type="entry name" value="SHSP"/>
    <property type="match status" value="1"/>
</dbReference>
<evidence type="ECO:0000256" key="1">
    <source>
        <dbReference type="PROSITE-ProRule" id="PRU00285"/>
    </source>
</evidence>
<dbReference type="Proteomes" id="UP000282311">
    <property type="component" value="Unassembled WGS sequence"/>
</dbReference>
<dbReference type="RefSeq" id="WP_120748309.1">
    <property type="nucleotide sequence ID" value="NZ_RBAH01000011.1"/>
</dbReference>
<proteinExistence type="inferred from homology"/>
<evidence type="ECO:0000259" key="3">
    <source>
        <dbReference type="PROSITE" id="PS01031"/>
    </source>
</evidence>
<dbReference type="InterPro" id="IPR031107">
    <property type="entry name" value="Small_HSP"/>
</dbReference>
<dbReference type="CDD" id="cd06464">
    <property type="entry name" value="ACD_sHsps-like"/>
    <property type="match status" value="1"/>
</dbReference>
<dbReference type="OrthoDB" id="1806521at2"/>
<name>A0A3B0CBB5_9BACL</name>
<dbReference type="InterPro" id="IPR008978">
    <property type="entry name" value="HSP20-like_chaperone"/>
</dbReference>
<reference evidence="4 5" key="1">
    <citation type="journal article" date="2007" name="Int. J. Syst. Evol. Microbiol.">
        <title>Paenibacillus ginsengarvi sp. nov., isolated from soil from ginseng cultivation.</title>
        <authorList>
            <person name="Yoon M.H."/>
            <person name="Ten L.N."/>
            <person name="Im W.T."/>
        </authorList>
    </citation>
    <scope>NUCLEOTIDE SEQUENCE [LARGE SCALE GENOMIC DNA]</scope>
    <source>
        <strain evidence="4 5">KCTC 13059</strain>
    </source>
</reference>
<feature type="domain" description="SHSP" evidence="3">
    <location>
        <begin position="32"/>
        <end position="145"/>
    </location>
</feature>
<comment type="caution">
    <text evidence="4">The sequence shown here is derived from an EMBL/GenBank/DDBJ whole genome shotgun (WGS) entry which is preliminary data.</text>
</comment>
<dbReference type="AlphaFoldDB" id="A0A3B0CBB5"/>
<evidence type="ECO:0000313" key="5">
    <source>
        <dbReference type="Proteomes" id="UP000282311"/>
    </source>
</evidence>
<accession>A0A3B0CBB5</accession>
<dbReference type="Pfam" id="PF00011">
    <property type="entry name" value="HSP20"/>
    <property type="match status" value="1"/>
</dbReference>
<sequence length="145" mass="16782">MALIPFDPFRNMEGWKRDFDRMFNDFPAFVRGEQQFGAHRVDVHETDTEVIATCDLPGLEKKEDVHLDVSGSVLTISGTIHRSHEVKEEQMHQRERYVGRFQRSIGLPAPVQEEGIRASYKNGVLEVRMPKLQPPPKKNIDIEFH</sequence>
<gene>
    <name evidence="4" type="ORF">D7M11_16340</name>
</gene>
<evidence type="ECO:0000313" key="4">
    <source>
        <dbReference type="EMBL" id="RKN83765.1"/>
    </source>
</evidence>
<organism evidence="4 5">
    <name type="scientific">Paenibacillus ginsengarvi</name>
    <dbReference type="NCBI Taxonomy" id="400777"/>
    <lineage>
        <taxon>Bacteria</taxon>
        <taxon>Bacillati</taxon>
        <taxon>Bacillota</taxon>
        <taxon>Bacilli</taxon>
        <taxon>Bacillales</taxon>
        <taxon>Paenibacillaceae</taxon>
        <taxon>Paenibacillus</taxon>
    </lineage>
</organism>
<dbReference type="SUPFAM" id="SSF49764">
    <property type="entry name" value="HSP20-like chaperones"/>
    <property type="match status" value="1"/>
</dbReference>
<dbReference type="Gene3D" id="2.60.40.790">
    <property type="match status" value="1"/>
</dbReference>
<protein>
    <submittedName>
        <fullName evidence="4">Hsp20/alpha crystallin family protein</fullName>
    </submittedName>
</protein>
<dbReference type="PANTHER" id="PTHR11527">
    <property type="entry name" value="HEAT-SHOCK PROTEIN 20 FAMILY MEMBER"/>
    <property type="match status" value="1"/>
</dbReference>
<keyword evidence="5" id="KW-1185">Reference proteome</keyword>
<evidence type="ECO:0000256" key="2">
    <source>
        <dbReference type="RuleBase" id="RU003616"/>
    </source>
</evidence>
<dbReference type="EMBL" id="RBAH01000011">
    <property type="protein sequence ID" value="RKN83765.1"/>
    <property type="molecule type" value="Genomic_DNA"/>
</dbReference>
<dbReference type="InterPro" id="IPR002068">
    <property type="entry name" value="A-crystallin/Hsp20_dom"/>
</dbReference>
<comment type="similarity">
    <text evidence="1 2">Belongs to the small heat shock protein (HSP20) family.</text>
</comment>